<dbReference type="EMBL" id="JAHLFV010000069">
    <property type="protein sequence ID" value="MBU3849535.1"/>
    <property type="molecule type" value="Genomic_DNA"/>
</dbReference>
<evidence type="ECO:0000256" key="4">
    <source>
        <dbReference type="ARBA" id="ARBA00022825"/>
    </source>
</evidence>
<dbReference type="InterPro" id="IPR002142">
    <property type="entry name" value="Peptidase_S49"/>
</dbReference>
<reference evidence="8" key="2">
    <citation type="submission" date="2021-04" db="EMBL/GenBank/DDBJ databases">
        <authorList>
            <person name="Gilroy R."/>
        </authorList>
    </citation>
    <scope>NUCLEOTIDE SEQUENCE</scope>
    <source>
        <strain evidence="8">Gambia15-2214</strain>
    </source>
</reference>
<evidence type="ECO:0000256" key="3">
    <source>
        <dbReference type="ARBA" id="ARBA00022801"/>
    </source>
</evidence>
<dbReference type="Gene3D" id="3.90.226.10">
    <property type="entry name" value="2-enoyl-CoA Hydratase, Chain A, domain 1"/>
    <property type="match status" value="2"/>
</dbReference>
<feature type="region of interest" description="Disordered" evidence="5">
    <location>
        <begin position="1"/>
        <end position="30"/>
    </location>
</feature>
<dbReference type="AlphaFoldDB" id="A0A9E2L0P9"/>
<organism evidence="8 9">
    <name type="scientific">Candidatus Treponema excrementipullorum</name>
    <dbReference type="NCBI Taxonomy" id="2838768"/>
    <lineage>
        <taxon>Bacteria</taxon>
        <taxon>Pseudomonadati</taxon>
        <taxon>Spirochaetota</taxon>
        <taxon>Spirochaetia</taxon>
        <taxon>Spirochaetales</taxon>
        <taxon>Treponemataceae</taxon>
        <taxon>Treponema</taxon>
    </lineage>
</organism>
<feature type="domain" description="Peptidase S49" evidence="7">
    <location>
        <begin position="140"/>
        <end position="283"/>
    </location>
</feature>
<evidence type="ECO:0000259" key="7">
    <source>
        <dbReference type="Pfam" id="PF01343"/>
    </source>
</evidence>
<gene>
    <name evidence="8" type="primary">sppA</name>
    <name evidence="8" type="ORF">IAA16_03095</name>
</gene>
<feature type="compositionally biased region" description="Polar residues" evidence="5">
    <location>
        <begin position="18"/>
        <end position="30"/>
    </location>
</feature>
<evidence type="ECO:0000256" key="2">
    <source>
        <dbReference type="ARBA" id="ARBA00022670"/>
    </source>
</evidence>
<evidence type="ECO:0000256" key="6">
    <source>
        <dbReference type="SAM" id="Phobius"/>
    </source>
</evidence>
<protein>
    <submittedName>
        <fullName evidence="8">Signal peptide peptidase SppA</fullName>
    </submittedName>
</protein>
<keyword evidence="3" id="KW-0378">Hydrolase</keyword>
<dbReference type="NCBIfam" id="TIGR00706">
    <property type="entry name" value="SppA_dom"/>
    <property type="match status" value="1"/>
</dbReference>
<dbReference type="SUPFAM" id="SSF52096">
    <property type="entry name" value="ClpP/crotonase"/>
    <property type="match status" value="1"/>
</dbReference>
<evidence type="ECO:0000313" key="8">
    <source>
        <dbReference type="EMBL" id="MBU3849535.1"/>
    </source>
</evidence>
<evidence type="ECO:0000256" key="5">
    <source>
        <dbReference type="SAM" id="MobiDB-lite"/>
    </source>
</evidence>
<feature type="transmembrane region" description="Helical" evidence="6">
    <location>
        <begin position="37"/>
        <end position="54"/>
    </location>
</feature>
<dbReference type="Pfam" id="PF01343">
    <property type="entry name" value="Peptidase_S49"/>
    <property type="match status" value="1"/>
</dbReference>
<evidence type="ECO:0000313" key="9">
    <source>
        <dbReference type="Proteomes" id="UP000823914"/>
    </source>
</evidence>
<keyword evidence="6" id="KW-1133">Transmembrane helix</keyword>
<proteinExistence type="inferred from homology"/>
<comment type="similarity">
    <text evidence="1">Belongs to the peptidase S49 family.</text>
</comment>
<dbReference type="PANTHER" id="PTHR42987:SF7">
    <property type="entry name" value="SIGNAL PEPTIDE PEPTIDASE SPPA-RELATED"/>
    <property type="match status" value="1"/>
</dbReference>
<keyword evidence="6" id="KW-0472">Membrane</keyword>
<keyword evidence="6" id="KW-0812">Transmembrane</keyword>
<dbReference type="CDD" id="cd07023">
    <property type="entry name" value="S49_Sppa_N_C"/>
    <property type="match status" value="1"/>
</dbReference>
<sequence>MSQGTSEQQWDERDQTRESGIQPQSNNPSSFKKKNRAGLFVLIVLCVFFLFFSVKKTTLFSDNNLLSPHVAISTAPHIAVLHIEGVIEELNDTYDQVWLINTIRSLKESSQNKGILLYIDSPGGGVYESDEVYLELMDYKTSGKPVWAYLGPMAASGGYYIASAADHITANRNTLTGSIGVIAGESVDLSELMEKYGIRITTFTAGANKNMLNINSPVTPEHAQIMQSIADEAYEQFVGIVAESRNKTTEEIKELADGRIYTAQQALKNGLIDSIHTFDQCMYEITAYIEDDTVEFIDYYPQQDLWDFSLIDFLDITKMLTGFSNQNSPLMEHIQKHTLPDISYPAYYYKAK</sequence>
<comment type="caution">
    <text evidence="8">The sequence shown here is derived from an EMBL/GenBank/DDBJ whole genome shotgun (WGS) entry which is preliminary data.</text>
</comment>
<keyword evidence="2" id="KW-0645">Protease</keyword>
<dbReference type="InterPro" id="IPR004635">
    <property type="entry name" value="Pept_S49_SppA"/>
</dbReference>
<dbReference type="PANTHER" id="PTHR42987">
    <property type="entry name" value="PEPTIDASE S49"/>
    <property type="match status" value="1"/>
</dbReference>
<reference evidence="8" key="1">
    <citation type="journal article" date="2021" name="PeerJ">
        <title>Extensive microbial diversity within the chicken gut microbiome revealed by metagenomics and culture.</title>
        <authorList>
            <person name="Gilroy R."/>
            <person name="Ravi A."/>
            <person name="Getino M."/>
            <person name="Pursley I."/>
            <person name="Horton D.L."/>
            <person name="Alikhan N.F."/>
            <person name="Baker D."/>
            <person name="Gharbi K."/>
            <person name="Hall N."/>
            <person name="Watson M."/>
            <person name="Adriaenssens E.M."/>
            <person name="Foster-Nyarko E."/>
            <person name="Jarju S."/>
            <person name="Secka A."/>
            <person name="Antonio M."/>
            <person name="Oren A."/>
            <person name="Chaudhuri R.R."/>
            <person name="La Ragione R."/>
            <person name="Hildebrand F."/>
            <person name="Pallen M.J."/>
        </authorList>
    </citation>
    <scope>NUCLEOTIDE SEQUENCE</scope>
    <source>
        <strain evidence="8">Gambia15-2214</strain>
    </source>
</reference>
<dbReference type="InterPro" id="IPR029045">
    <property type="entry name" value="ClpP/crotonase-like_dom_sf"/>
</dbReference>
<dbReference type="InterPro" id="IPR047272">
    <property type="entry name" value="S49_SppA_C"/>
</dbReference>
<evidence type="ECO:0000256" key="1">
    <source>
        <dbReference type="ARBA" id="ARBA00008683"/>
    </source>
</evidence>
<name>A0A9E2L0P9_9SPIR</name>
<dbReference type="GO" id="GO:0008236">
    <property type="term" value="F:serine-type peptidase activity"/>
    <property type="evidence" value="ECO:0007669"/>
    <property type="project" value="UniProtKB-KW"/>
</dbReference>
<keyword evidence="4" id="KW-0720">Serine protease</keyword>
<dbReference type="GO" id="GO:0006508">
    <property type="term" value="P:proteolysis"/>
    <property type="evidence" value="ECO:0007669"/>
    <property type="project" value="UniProtKB-KW"/>
</dbReference>
<accession>A0A9E2L0P9</accession>
<dbReference type="Proteomes" id="UP000823914">
    <property type="component" value="Unassembled WGS sequence"/>
</dbReference>